<name>A0AAE3JEG4_9FIRM</name>
<keyword evidence="2" id="KW-1185">Reference proteome</keyword>
<dbReference type="AlphaFoldDB" id="A0AAE3JEG4"/>
<gene>
    <name evidence="1" type="ORF">LKD48_13675</name>
</gene>
<protein>
    <recommendedName>
        <fullName evidence="3">Plasmid replication protein RepL domain-containing protein</fullName>
    </recommendedName>
</protein>
<dbReference type="RefSeq" id="WP_308732296.1">
    <property type="nucleotide sequence ID" value="NZ_JAJEQN010000043.1"/>
</dbReference>
<proteinExistence type="predicted"/>
<comment type="caution">
    <text evidence="1">The sequence shown here is derived from an EMBL/GenBank/DDBJ whole genome shotgun (WGS) entry which is preliminary data.</text>
</comment>
<evidence type="ECO:0000313" key="1">
    <source>
        <dbReference type="EMBL" id="MCC2222657.1"/>
    </source>
</evidence>
<evidence type="ECO:0000313" key="2">
    <source>
        <dbReference type="Proteomes" id="UP001198200"/>
    </source>
</evidence>
<accession>A0AAE3JEG4</accession>
<evidence type="ECO:0008006" key="3">
    <source>
        <dbReference type="Google" id="ProtNLM"/>
    </source>
</evidence>
<dbReference type="EMBL" id="JAJEQN010000043">
    <property type="protein sequence ID" value="MCC2222657.1"/>
    <property type="molecule type" value="Genomic_DNA"/>
</dbReference>
<reference evidence="1 2" key="1">
    <citation type="submission" date="2021-10" db="EMBL/GenBank/DDBJ databases">
        <title>Anaerobic single-cell dispensing facilitates the cultivation of human gut bacteria.</title>
        <authorList>
            <person name="Afrizal A."/>
        </authorList>
    </citation>
    <scope>NUCLEOTIDE SEQUENCE [LARGE SCALE GENOMIC DNA]</scope>
    <source>
        <strain evidence="1 2">CLA-AA-H224</strain>
    </source>
</reference>
<dbReference type="Proteomes" id="UP001198200">
    <property type="component" value="Unassembled WGS sequence"/>
</dbReference>
<sequence length="173" mass="19963">MNKEGTEENFLRAKNTAVYESNNMVTDVQSGEILYQEKSTRVKTSTEPDFIKVYYKAMMAVNAISEIPLDFLLALSAQIGFTNGDKIMFYNNKTTRRAISEYCNIGDNMTAKYIKRAVEKGILFSTQDRGSYEVNPWLIAKGKWEHIRELQAAFQFVDKKWIRTITEEIETKS</sequence>
<organism evidence="1 2">
    <name type="scientific">Anthropogastromicrobium aceti</name>
    <dbReference type="NCBI Taxonomy" id="2981768"/>
    <lineage>
        <taxon>Bacteria</taxon>
        <taxon>Bacillati</taxon>
        <taxon>Bacillota</taxon>
        <taxon>Clostridia</taxon>
        <taxon>Lachnospirales</taxon>
        <taxon>Lachnospiraceae</taxon>
        <taxon>Anthropogastromicrobium</taxon>
    </lineage>
</organism>